<proteinExistence type="predicted"/>
<name>A0A847SAI7_9NEIS</name>
<organism evidence="2 3">
    <name type="scientific">Leeia aquatica</name>
    <dbReference type="NCBI Taxonomy" id="2725557"/>
    <lineage>
        <taxon>Bacteria</taxon>
        <taxon>Pseudomonadati</taxon>
        <taxon>Pseudomonadota</taxon>
        <taxon>Betaproteobacteria</taxon>
        <taxon>Neisseriales</taxon>
        <taxon>Leeiaceae</taxon>
        <taxon>Leeia</taxon>
    </lineage>
</organism>
<evidence type="ECO:0000256" key="1">
    <source>
        <dbReference type="SAM" id="Phobius"/>
    </source>
</evidence>
<accession>A0A847SAI7</accession>
<dbReference type="AlphaFoldDB" id="A0A847SAI7"/>
<gene>
    <name evidence="2" type="ORF">HF682_12285</name>
</gene>
<dbReference type="Proteomes" id="UP000587991">
    <property type="component" value="Unassembled WGS sequence"/>
</dbReference>
<keyword evidence="1" id="KW-0472">Membrane</keyword>
<reference evidence="2 3" key="1">
    <citation type="submission" date="2020-04" db="EMBL/GenBank/DDBJ databases">
        <title>Draft genome of Leeia sp. IMCC25680.</title>
        <authorList>
            <person name="Song J."/>
            <person name="Cho J.-C."/>
        </authorList>
    </citation>
    <scope>NUCLEOTIDE SEQUENCE [LARGE SCALE GENOMIC DNA]</scope>
    <source>
        <strain evidence="2 3">IMCC25680</strain>
    </source>
</reference>
<sequence length="189" mass="20845">MQHVLPLQQLRRYRRVIIGVALTLAVLLGLAIWGVIAGASWLLDKAPQVAASGQQVLTAARDKIEEVAPQAKERVQVWLPSTNPAQPAAQDVSGSDLGPASRMAGLVRTRYTETEAQRQTVYEGKVDYQATLQHYLRGFDRPGMEHHVLSAAPGNEQHSFRSGQQQWQLDIQQLADSRVSVSLSETTLK</sequence>
<keyword evidence="3" id="KW-1185">Reference proteome</keyword>
<dbReference type="EMBL" id="JABAIM010000002">
    <property type="protein sequence ID" value="NLR75937.1"/>
    <property type="molecule type" value="Genomic_DNA"/>
</dbReference>
<keyword evidence="1" id="KW-1133">Transmembrane helix</keyword>
<protein>
    <submittedName>
        <fullName evidence="2">Uncharacterized protein</fullName>
    </submittedName>
</protein>
<evidence type="ECO:0000313" key="2">
    <source>
        <dbReference type="EMBL" id="NLR75937.1"/>
    </source>
</evidence>
<keyword evidence="1" id="KW-0812">Transmembrane</keyword>
<comment type="caution">
    <text evidence="2">The sequence shown here is derived from an EMBL/GenBank/DDBJ whole genome shotgun (WGS) entry which is preliminary data.</text>
</comment>
<dbReference type="RefSeq" id="WP_168877563.1">
    <property type="nucleotide sequence ID" value="NZ_JABAIM010000002.1"/>
</dbReference>
<feature type="transmembrane region" description="Helical" evidence="1">
    <location>
        <begin position="16"/>
        <end position="43"/>
    </location>
</feature>
<evidence type="ECO:0000313" key="3">
    <source>
        <dbReference type="Proteomes" id="UP000587991"/>
    </source>
</evidence>